<reference evidence="2 3" key="2">
    <citation type="journal article" date="2017" name="Front. Plant Sci.">
        <title>Gene Classification and Mining of Molecular Markers Useful in Red Clover (Trifolium pratense) Breeding.</title>
        <authorList>
            <person name="Istvanek J."/>
            <person name="Dluhosova J."/>
            <person name="Dluhos P."/>
            <person name="Patkova L."/>
            <person name="Nedelnik J."/>
            <person name="Repkova J."/>
        </authorList>
    </citation>
    <scope>NUCLEOTIDE SEQUENCE [LARGE SCALE GENOMIC DNA]</scope>
    <source>
        <strain evidence="3">cv. Tatra</strain>
        <tissue evidence="2">Young leaves</tissue>
    </source>
</reference>
<organism evidence="2 3">
    <name type="scientific">Trifolium pratense</name>
    <name type="common">Red clover</name>
    <dbReference type="NCBI Taxonomy" id="57577"/>
    <lineage>
        <taxon>Eukaryota</taxon>
        <taxon>Viridiplantae</taxon>
        <taxon>Streptophyta</taxon>
        <taxon>Embryophyta</taxon>
        <taxon>Tracheophyta</taxon>
        <taxon>Spermatophyta</taxon>
        <taxon>Magnoliopsida</taxon>
        <taxon>eudicotyledons</taxon>
        <taxon>Gunneridae</taxon>
        <taxon>Pentapetalae</taxon>
        <taxon>rosids</taxon>
        <taxon>fabids</taxon>
        <taxon>Fabales</taxon>
        <taxon>Fabaceae</taxon>
        <taxon>Papilionoideae</taxon>
        <taxon>50 kb inversion clade</taxon>
        <taxon>NPAAA clade</taxon>
        <taxon>Hologalegina</taxon>
        <taxon>IRL clade</taxon>
        <taxon>Trifolieae</taxon>
        <taxon>Trifolium</taxon>
    </lineage>
</organism>
<evidence type="ECO:0000259" key="1">
    <source>
        <dbReference type="PROSITE" id="PS50878"/>
    </source>
</evidence>
<sequence length="497" mass="57284">MMVKMWFTEGWIRWMRACVFKSSMSVLVNGSPTDDFKVSKGLRQGDPLSPFLFLIAAEGLTGMVKKAVNIGKFRGFKVHDDLSFHILQFADDTIMMGEGTWENVWTIKTILRGFELVSGMKINFVKSKLYGINVEESFLEATSNFLLCRAESIPFKFLGLPVGANPRRLETWKPVVESMMRRLSGWNGRHLSIGGRVMLINSVLSSLPLYFYSFFRAPKGIIRKLVKLQRNFLWGGGLEDKKLCWVKWEHVCLPKEKGGLGVKTLDLFNQALLSKWKWRCVNEPDALWTDLLKFRYEVSFDNLLSWETIKTGTFDSIWWRDVARVGDTADDCWFPKNVSCGLGDGKSISFWKEKWIGEVPLMELYPNLFAIECFKNVVVADRFPDNGHNQEWNLFWSMDLSEFEMKEVEELQILLNGIMLTGDVGDKWRWIPGEEGNFSVKSTYMLLQNERAAMNIQTQLLEALHKLWKNDIPSKVGVFGWRLLLMKLPTRVSLASK</sequence>
<proteinExistence type="predicted"/>
<reference evidence="2 3" key="1">
    <citation type="journal article" date="2014" name="Am. J. Bot.">
        <title>Genome assembly and annotation for red clover (Trifolium pratense; Fabaceae).</title>
        <authorList>
            <person name="Istvanek J."/>
            <person name="Jaros M."/>
            <person name="Krenek A."/>
            <person name="Repkova J."/>
        </authorList>
    </citation>
    <scope>NUCLEOTIDE SEQUENCE [LARGE SCALE GENOMIC DNA]</scope>
    <source>
        <strain evidence="3">cv. Tatra</strain>
        <tissue evidence="2">Young leaves</tissue>
    </source>
</reference>
<evidence type="ECO:0000313" key="2">
    <source>
        <dbReference type="EMBL" id="PNX79011.1"/>
    </source>
</evidence>
<accession>A0A2K3LKE0</accession>
<dbReference type="PANTHER" id="PTHR33116">
    <property type="entry name" value="REVERSE TRANSCRIPTASE ZINC-BINDING DOMAIN-CONTAINING PROTEIN-RELATED-RELATED"/>
    <property type="match status" value="1"/>
</dbReference>
<dbReference type="PANTHER" id="PTHR33116:SF78">
    <property type="entry name" value="OS12G0587133 PROTEIN"/>
    <property type="match status" value="1"/>
</dbReference>
<dbReference type="PROSITE" id="PS50878">
    <property type="entry name" value="RT_POL"/>
    <property type="match status" value="1"/>
</dbReference>
<dbReference type="EMBL" id="ASHM01035140">
    <property type="protein sequence ID" value="PNX79011.1"/>
    <property type="molecule type" value="Genomic_DNA"/>
</dbReference>
<dbReference type="SUPFAM" id="SSF56672">
    <property type="entry name" value="DNA/RNA polymerases"/>
    <property type="match status" value="1"/>
</dbReference>
<dbReference type="ExpressionAtlas" id="A0A2K3LKE0">
    <property type="expression patterns" value="baseline"/>
</dbReference>
<dbReference type="InterPro" id="IPR000477">
    <property type="entry name" value="RT_dom"/>
</dbReference>
<comment type="caution">
    <text evidence="2">The sequence shown here is derived from an EMBL/GenBank/DDBJ whole genome shotgun (WGS) entry which is preliminary data.</text>
</comment>
<dbReference type="STRING" id="57577.A0A2K3LKE0"/>
<dbReference type="Proteomes" id="UP000236291">
    <property type="component" value="Unassembled WGS sequence"/>
</dbReference>
<dbReference type="InterPro" id="IPR043502">
    <property type="entry name" value="DNA/RNA_pol_sf"/>
</dbReference>
<feature type="domain" description="Reverse transcriptase" evidence="1">
    <location>
        <begin position="1"/>
        <end position="162"/>
    </location>
</feature>
<dbReference type="Pfam" id="PF00078">
    <property type="entry name" value="RVT_1"/>
    <property type="match status" value="1"/>
</dbReference>
<protein>
    <submittedName>
        <fullName evidence="2">Ribonuclease H</fullName>
    </submittedName>
</protein>
<gene>
    <name evidence="2" type="ORF">L195_g034994</name>
</gene>
<feature type="non-terminal residue" evidence="2">
    <location>
        <position position="497"/>
    </location>
</feature>
<dbReference type="AlphaFoldDB" id="A0A2K3LKE0"/>
<name>A0A2K3LKE0_TRIPR</name>
<evidence type="ECO:0000313" key="3">
    <source>
        <dbReference type="Proteomes" id="UP000236291"/>
    </source>
</evidence>